<feature type="region of interest" description="Disordered" evidence="5">
    <location>
        <begin position="67"/>
        <end position="90"/>
    </location>
</feature>
<keyword evidence="2" id="KW-0238">DNA-binding</keyword>
<sequence length="517" mass="58139">MTFHGRPSQNCFRCRQRRIKCDKARPACSQCKRAGKECSGYRDEKSVVFRNENERIIRRVEAAKGQALVKEQTPSTEPETSSVSGHDFSGTNAQDLVPVLARPMSITARDIDDQGLLFFAYNFSSAPLFDGSFTKQYQKTLFEEVEFDASLRNSIISIGLAAVSNVNRDPALLSQARRRYGVTLKEVRQIIGNLSYPNVSRLLRMILMLAIFEMVDIKPDTVSGGPAQGTAHLAGVHMVMKRFPFPRPRQLNAQGELWFYFSVIAHYFQRGGPVPRELEGWPSQRIASPRDEIWPGFELMDIFAKFVRLCASLPQYQAVNAEEEILRETLDLDTEFRIWRDRLPAEWSVTIREAADIPGTFCGQYHVYQNAWAPRVLNYYYLGRLLVNELILAYIAKLEEISPEWAEQKEQCLSVISQLAADICAGIATQGIDQSCAMLRGFFMTTYPLTVAASATGVPDALRSWVIEKLQTIGDRMGIRQALAAIPHIQVAIAHGVQPGLVPFLSMTQSRAEEISS</sequence>
<evidence type="ECO:0000256" key="1">
    <source>
        <dbReference type="ARBA" id="ARBA00023015"/>
    </source>
</evidence>
<evidence type="ECO:0000256" key="3">
    <source>
        <dbReference type="ARBA" id="ARBA00023163"/>
    </source>
</evidence>
<dbReference type="InterPro" id="IPR036864">
    <property type="entry name" value="Zn2-C6_fun-type_DNA-bd_sf"/>
</dbReference>
<dbReference type="CDD" id="cd00067">
    <property type="entry name" value="GAL4"/>
    <property type="match status" value="1"/>
</dbReference>
<evidence type="ECO:0000256" key="4">
    <source>
        <dbReference type="ARBA" id="ARBA00023242"/>
    </source>
</evidence>
<proteinExistence type="predicted"/>
<name>A0ABR4IR68_9EURO</name>
<dbReference type="CDD" id="cd12148">
    <property type="entry name" value="fungal_TF_MHR"/>
    <property type="match status" value="1"/>
</dbReference>
<organism evidence="7 8">
    <name type="scientific">Aspergillus pseudoustus</name>
    <dbReference type="NCBI Taxonomy" id="1810923"/>
    <lineage>
        <taxon>Eukaryota</taxon>
        <taxon>Fungi</taxon>
        <taxon>Dikarya</taxon>
        <taxon>Ascomycota</taxon>
        <taxon>Pezizomycotina</taxon>
        <taxon>Eurotiomycetes</taxon>
        <taxon>Eurotiomycetidae</taxon>
        <taxon>Eurotiales</taxon>
        <taxon>Aspergillaceae</taxon>
        <taxon>Aspergillus</taxon>
        <taxon>Aspergillus subgen. Nidulantes</taxon>
    </lineage>
</organism>
<dbReference type="EMBL" id="JBFXLU010000332">
    <property type="protein sequence ID" value="KAL2829392.1"/>
    <property type="molecule type" value="Genomic_DNA"/>
</dbReference>
<evidence type="ECO:0000256" key="5">
    <source>
        <dbReference type="SAM" id="MobiDB-lite"/>
    </source>
</evidence>
<comment type="caution">
    <text evidence="7">The sequence shown here is derived from an EMBL/GenBank/DDBJ whole genome shotgun (WGS) entry which is preliminary data.</text>
</comment>
<protein>
    <recommendedName>
        <fullName evidence="6">Zn(2)-C6 fungal-type domain-containing protein</fullName>
    </recommendedName>
</protein>
<dbReference type="InterPro" id="IPR001138">
    <property type="entry name" value="Zn2Cys6_DnaBD"/>
</dbReference>
<evidence type="ECO:0000259" key="6">
    <source>
        <dbReference type="PROSITE" id="PS50048"/>
    </source>
</evidence>
<dbReference type="PROSITE" id="PS50048">
    <property type="entry name" value="ZN2_CY6_FUNGAL_2"/>
    <property type="match status" value="1"/>
</dbReference>
<dbReference type="PANTHER" id="PTHR38791">
    <property type="entry name" value="ZN(II)2CYS6 TRANSCRIPTION FACTOR (EUROFUNG)-RELATED-RELATED"/>
    <property type="match status" value="1"/>
</dbReference>
<dbReference type="PANTHER" id="PTHR38791:SF5">
    <property type="entry name" value="TRANSCRIPTION FACTOR DBAG-RELATED"/>
    <property type="match status" value="1"/>
</dbReference>
<feature type="domain" description="Zn(2)-C6 fungal-type" evidence="6">
    <location>
        <begin position="10"/>
        <end position="39"/>
    </location>
</feature>
<keyword evidence="8" id="KW-1185">Reference proteome</keyword>
<dbReference type="Proteomes" id="UP001610446">
    <property type="component" value="Unassembled WGS sequence"/>
</dbReference>
<dbReference type="Gene3D" id="4.10.240.10">
    <property type="entry name" value="Zn(2)-C6 fungal-type DNA-binding domain"/>
    <property type="match status" value="1"/>
</dbReference>
<dbReference type="InterPro" id="IPR053175">
    <property type="entry name" value="DHMBA_Reg_Transcription_Factor"/>
</dbReference>
<keyword evidence="4" id="KW-0539">Nucleus</keyword>
<dbReference type="SMART" id="SM00066">
    <property type="entry name" value="GAL4"/>
    <property type="match status" value="1"/>
</dbReference>
<feature type="compositionally biased region" description="Low complexity" evidence="5">
    <location>
        <begin position="73"/>
        <end position="82"/>
    </location>
</feature>
<evidence type="ECO:0000313" key="7">
    <source>
        <dbReference type="EMBL" id="KAL2829392.1"/>
    </source>
</evidence>
<dbReference type="Pfam" id="PF00172">
    <property type="entry name" value="Zn_clus"/>
    <property type="match status" value="1"/>
</dbReference>
<dbReference type="SUPFAM" id="SSF57701">
    <property type="entry name" value="Zn2/Cys6 DNA-binding domain"/>
    <property type="match status" value="1"/>
</dbReference>
<gene>
    <name evidence="7" type="ORF">BJY01DRAFT_124711</name>
</gene>
<keyword evidence="3" id="KW-0804">Transcription</keyword>
<accession>A0ABR4IR68</accession>
<evidence type="ECO:0000313" key="8">
    <source>
        <dbReference type="Proteomes" id="UP001610446"/>
    </source>
</evidence>
<reference evidence="7 8" key="1">
    <citation type="submission" date="2024-07" db="EMBL/GenBank/DDBJ databases">
        <title>Section-level genome sequencing and comparative genomics of Aspergillus sections Usti and Cavernicolus.</title>
        <authorList>
            <consortium name="Lawrence Berkeley National Laboratory"/>
            <person name="Nybo J.L."/>
            <person name="Vesth T.C."/>
            <person name="Theobald S."/>
            <person name="Frisvad J.C."/>
            <person name="Larsen T.O."/>
            <person name="Kjaerboelling I."/>
            <person name="Rothschild-Mancinelli K."/>
            <person name="Lyhne E.K."/>
            <person name="Kogle M.E."/>
            <person name="Barry K."/>
            <person name="Clum A."/>
            <person name="Na H."/>
            <person name="Ledsgaard L."/>
            <person name="Lin J."/>
            <person name="Lipzen A."/>
            <person name="Kuo A."/>
            <person name="Riley R."/>
            <person name="Mondo S."/>
            <person name="Labutti K."/>
            <person name="Haridas S."/>
            <person name="Pangalinan J."/>
            <person name="Salamov A.A."/>
            <person name="Simmons B.A."/>
            <person name="Magnuson J.K."/>
            <person name="Chen J."/>
            <person name="Drula E."/>
            <person name="Henrissat B."/>
            <person name="Wiebenga A."/>
            <person name="Lubbers R.J."/>
            <person name="Gomes A.C."/>
            <person name="Makela M.R."/>
            <person name="Stajich J."/>
            <person name="Grigoriev I.V."/>
            <person name="Mortensen U.H."/>
            <person name="De Vries R.P."/>
            <person name="Baker S.E."/>
            <person name="Andersen M.R."/>
        </authorList>
    </citation>
    <scope>NUCLEOTIDE SEQUENCE [LARGE SCALE GENOMIC DNA]</scope>
    <source>
        <strain evidence="7 8">CBS 123904</strain>
    </source>
</reference>
<evidence type="ECO:0000256" key="2">
    <source>
        <dbReference type="ARBA" id="ARBA00023125"/>
    </source>
</evidence>
<keyword evidence="1" id="KW-0805">Transcription regulation</keyword>